<dbReference type="SUPFAM" id="SSF81653">
    <property type="entry name" value="Calcium ATPase, transduction domain A"/>
    <property type="match status" value="1"/>
</dbReference>
<dbReference type="GO" id="GO:0005524">
    <property type="term" value="F:ATP binding"/>
    <property type="evidence" value="ECO:0007669"/>
    <property type="project" value="UniProtKB-UniRule"/>
</dbReference>
<organism evidence="14 15">
    <name type="scientific">Sphaeroforma arctica JP610</name>
    <dbReference type="NCBI Taxonomy" id="667725"/>
    <lineage>
        <taxon>Eukaryota</taxon>
        <taxon>Ichthyosporea</taxon>
        <taxon>Ichthyophonida</taxon>
        <taxon>Sphaeroforma</taxon>
    </lineage>
</organism>
<dbReference type="EC" id="7.1.2.1" evidence="12"/>
<feature type="transmembrane region" description="Helical" evidence="12">
    <location>
        <begin position="47"/>
        <end position="70"/>
    </location>
</feature>
<dbReference type="GO" id="GO:0046872">
    <property type="term" value="F:metal ion binding"/>
    <property type="evidence" value="ECO:0007669"/>
    <property type="project" value="UniProtKB-KW"/>
</dbReference>
<evidence type="ECO:0000259" key="13">
    <source>
        <dbReference type="SMART" id="SM00831"/>
    </source>
</evidence>
<dbReference type="InterPro" id="IPR006534">
    <property type="entry name" value="P-type_ATPase_IIIA"/>
</dbReference>
<keyword evidence="10 12" id="KW-1133">Transmembrane helix</keyword>
<feature type="domain" description="Cation-transporting P-type ATPase N-terminal" evidence="13">
    <location>
        <begin position="1"/>
        <end position="57"/>
    </location>
</feature>
<evidence type="ECO:0000256" key="12">
    <source>
        <dbReference type="RuleBase" id="RU362083"/>
    </source>
</evidence>
<dbReference type="InterPro" id="IPR059000">
    <property type="entry name" value="ATPase_P-type_domA"/>
</dbReference>
<proteinExistence type="inferred from homology"/>
<dbReference type="PRINTS" id="PR00119">
    <property type="entry name" value="CATATPASE"/>
</dbReference>
<comment type="similarity">
    <text evidence="2 12">Belongs to the cation transport ATPase (P-type) (TC 3.A.3) family. Type IIIA subfamily.</text>
</comment>
<evidence type="ECO:0000256" key="4">
    <source>
        <dbReference type="ARBA" id="ARBA00022692"/>
    </source>
</evidence>
<evidence type="ECO:0000256" key="3">
    <source>
        <dbReference type="ARBA" id="ARBA00022553"/>
    </source>
</evidence>
<keyword evidence="12" id="KW-0813">Transport</keyword>
<dbReference type="AlphaFoldDB" id="A0A0L0F8N5"/>
<dbReference type="GeneID" id="25914866"/>
<dbReference type="InterPro" id="IPR023299">
    <property type="entry name" value="ATPase_P-typ_cyto_dom_N"/>
</dbReference>
<dbReference type="SUPFAM" id="SSF81665">
    <property type="entry name" value="Calcium ATPase, transmembrane domain M"/>
    <property type="match status" value="1"/>
</dbReference>
<dbReference type="Proteomes" id="UP000054560">
    <property type="component" value="Unassembled WGS sequence"/>
</dbReference>
<evidence type="ECO:0000256" key="2">
    <source>
        <dbReference type="ARBA" id="ARBA00008804"/>
    </source>
</evidence>
<dbReference type="PANTHER" id="PTHR42861">
    <property type="entry name" value="CALCIUM-TRANSPORTING ATPASE"/>
    <property type="match status" value="1"/>
</dbReference>
<dbReference type="SUPFAM" id="SSF56784">
    <property type="entry name" value="HAD-like"/>
    <property type="match status" value="1"/>
</dbReference>
<keyword evidence="12" id="KW-0375">Hydrogen ion transport</keyword>
<dbReference type="InterPro" id="IPR044492">
    <property type="entry name" value="P_typ_ATPase_HD_dom"/>
</dbReference>
<dbReference type="NCBIfam" id="TIGR01494">
    <property type="entry name" value="ATPase_P-type"/>
    <property type="match status" value="2"/>
</dbReference>
<feature type="transmembrane region" description="Helical" evidence="12">
    <location>
        <begin position="252"/>
        <end position="273"/>
    </location>
</feature>
<feature type="transmembrane region" description="Helical" evidence="12">
    <location>
        <begin position="786"/>
        <end position="806"/>
    </location>
</feature>
<dbReference type="InterPro" id="IPR004014">
    <property type="entry name" value="ATPase_P-typ_cation-transptr_N"/>
</dbReference>
<keyword evidence="6 12" id="KW-0547">Nucleotide-binding</keyword>
<keyword evidence="3" id="KW-0597">Phosphoprotein</keyword>
<dbReference type="PROSITE" id="PS00154">
    <property type="entry name" value="ATPASE_E1_E2"/>
    <property type="match status" value="1"/>
</dbReference>
<evidence type="ECO:0000256" key="8">
    <source>
        <dbReference type="ARBA" id="ARBA00022842"/>
    </source>
</evidence>
<dbReference type="InterPro" id="IPR036412">
    <property type="entry name" value="HAD-like_sf"/>
</dbReference>
<accession>A0A0L0F8N5</accession>
<evidence type="ECO:0000256" key="6">
    <source>
        <dbReference type="ARBA" id="ARBA00022741"/>
    </source>
</evidence>
<evidence type="ECO:0000256" key="1">
    <source>
        <dbReference type="ARBA" id="ARBA00004141"/>
    </source>
</evidence>
<dbReference type="GO" id="GO:0008553">
    <property type="term" value="F:P-type proton-exporting transporter activity"/>
    <property type="evidence" value="ECO:0007669"/>
    <property type="project" value="UniProtKB-UniRule"/>
</dbReference>
<reference evidence="14 15" key="1">
    <citation type="submission" date="2011-02" db="EMBL/GenBank/DDBJ databases">
        <title>The Genome Sequence of Sphaeroforma arctica JP610.</title>
        <authorList>
            <consortium name="The Broad Institute Genome Sequencing Platform"/>
            <person name="Russ C."/>
            <person name="Cuomo C."/>
            <person name="Young S.K."/>
            <person name="Zeng Q."/>
            <person name="Gargeya S."/>
            <person name="Alvarado L."/>
            <person name="Berlin A."/>
            <person name="Chapman S.B."/>
            <person name="Chen Z."/>
            <person name="Freedman E."/>
            <person name="Gellesch M."/>
            <person name="Goldberg J."/>
            <person name="Griggs A."/>
            <person name="Gujja S."/>
            <person name="Heilman E."/>
            <person name="Heiman D."/>
            <person name="Howarth C."/>
            <person name="Mehta T."/>
            <person name="Neiman D."/>
            <person name="Pearson M."/>
            <person name="Roberts A."/>
            <person name="Saif S."/>
            <person name="Shea T."/>
            <person name="Shenoy N."/>
            <person name="Sisk P."/>
            <person name="Stolte C."/>
            <person name="Sykes S."/>
            <person name="White J."/>
            <person name="Yandava C."/>
            <person name="Burger G."/>
            <person name="Gray M.W."/>
            <person name="Holland P.W.H."/>
            <person name="King N."/>
            <person name="Lang F.B.F."/>
            <person name="Roger A.J."/>
            <person name="Ruiz-Trillo I."/>
            <person name="Haas B."/>
            <person name="Nusbaum C."/>
            <person name="Birren B."/>
        </authorList>
    </citation>
    <scope>NUCLEOTIDE SEQUENCE [LARGE SCALE GENOMIC DNA]</scope>
    <source>
        <strain evidence="14 15">JP610</strain>
    </source>
</reference>
<dbReference type="OrthoDB" id="116380at2759"/>
<dbReference type="InterPro" id="IPR001757">
    <property type="entry name" value="P_typ_ATPase"/>
</dbReference>
<dbReference type="Gene3D" id="2.70.150.10">
    <property type="entry name" value="Calcium-transporting ATPase, cytoplasmic transduction domain A"/>
    <property type="match status" value="1"/>
</dbReference>
<dbReference type="SMART" id="SM00831">
    <property type="entry name" value="Cation_ATPase_N"/>
    <property type="match status" value="1"/>
</dbReference>
<evidence type="ECO:0000256" key="9">
    <source>
        <dbReference type="ARBA" id="ARBA00022967"/>
    </source>
</evidence>
<feature type="transmembrane region" description="Helical" evidence="12">
    <location>
        <begin position="211"/>
        <end position="232"/>
    </location>
</feature>
<name>A0A0L0F8N5_9EUKA</name>
<dbReference type="FunFam" id="3.40.50.1000:FF:000211">
    <property type="entry name" value="Plasma membrane ATPase"/>
    <property type="match status" value="1"/>
</dbReference>
<keyword evidence="11 12" id="KW-0472">Membrane</keyword>
<feature type="non-terminal residue" evidence="14">
    <location>
        <position position="1"/>
    </location>
</feature>
<dbReference type="Gene3D" id="3.40.1110.10">
    <property type="entry name" value="Calcium-transporting ATPase, cytoplasmic domain N"/>
    <property type="match status" value="1"/>
</dbReference>
<comment type="catalytic activity">
    <reaction evidence="12">
        <text>ATP + H2O + H(+)(in) = ADP + phosphate + 2 H(+)(out)</text>
        <dbReference type="Rhea" id="RHEA:20852"/>
        <dbReference type="ChEBI" id="CHEBI:15377"/>
        <dbReference type="ChEBI" id="CHEBI:15378"/>
        <dbReference type="ChEBI" id="CHEBI:30616"/>
        <dbReference type="ChEBI" id="CHEBI:43474"/>
        <dbReference type="ChEBI" id="CHEBI:456216"/>
        <dbReference type="EC" id="7.1.2.1"/>
    </reaction>
</comment>
<dbReference type="InterPro" id="IPR023214">
    <property type="entry name" value="HAD_sf"/>
</dbReference>
<dbReference type="Gene3D" id="3.40.50.1000">
    <property type="entry name" value="HAD superfamily/HAD-like"/>
    <property type="match status" value="1"/>
</dbReference>
<feature type="transmembrane region" description="Helical" evidence="12">
    <location>
        <begin position="757"/>
        <end position="774"/>
    </location>
</feature>
<comment type="caution">
    <text evidence="12">Lacks conserved residue(s) required for the propagation of feature annotation.</text>
</comment>
<dbReference type="SFLD" id="SFLDS00003">
    <property type="entry name" value="Haloacid_Dehalogenase"/>
    <property type="match status" value="1"/>
</dbReference>
<evidence type="ECO:0000256" key="11">
    <source>
        <dbReference type="ARBA" id="ARBA00023136"/>
    </source>
</evidence>
<dbReference type="GO" id="GO:0016887">
    <property type="term" value="F:ATP hydrolysis activity"/>
    <property type="evidence" value="ECO:0007669"/>
    <property type="project" value="InterPro"/>
</dbReference>
<dbReference type="GO" id="GO:0005886">
    <property type="term" value="C:plasma membrane"/>
    <property type="evidence" value="ECO:0007669"/>
    <property type="project" value="UniProtKB-SubCell"/>
</dbReference>
<keyword evidence="8 12" id="KW-0460">Magnesium</keyword>
<keyword evidence="9 12" id="KW-1278">Translocase</keyword>
<feature type="non-terminal residue" evidence="14">
    <location>
        <position position="807"/>
    </location>
</feature>
<evidence type="ECO:0000313" key="15">
    <source>
        <dbReference type="Proteomes" id="UP000054560"/>
    </source>
</evidence>
<dbReference type="Gene3D" id="1.20.1110.10">
    <property type="entry name" value="Calcium-transporting ATPase, transmembrane domain"/>
    <property type="match status" value="1"/>
</dbReference>
<dbReference type="Pfam" id="PF00702">
    <property type="entry name" value="Hydrolase"/>
    <property type="match status" value="1"/>
</dbReference>
<protein>
    <recommendedName>
        <fullName evidence="12">Plasma membrane ATPase</fullName>
        <ecNumber evidence="12">7.1.2.1</ecNumber>
    </recommendedName>
</protein>
<dbReference type="InterPro" id="IPR023298">
    <property type="entry name" value="ATPase_P-typ_TM_dom_sf"/>
</dbReference>
<dbReference type="Pfam" id="PF00122">
    <property type="entry name" value="E1-E2_ATPase"/>
    <property type="match status" value="1"/>
</dbReference>
<keyword evidence="15" id="KW-1185">Reference proteome</keyword>
<gene>
    <name evidence="14" type="ORF">SARC_14362</name>
</gene>
<evidence type="ECO:0000256" key="7">
    <source>
        <dbReference type="ARBA" id="ARBA00022840"/>
    </source>
</evidence>
<dbReference type="STRING" id="667725.A0A0L0F8N5"/>
<feature type="transmembrane region" description="Helical" evidence="12">
    <location>
        <begin position="639"/>
        <end position="658"/>
    </location>
</feature>
<dbReference type="InterPro" id="IPR018303">
    <property type="entry name" value="ATPase_P-typ_P_site"/>
</dbReference>
<dbReference type="SFLD" id="SFLDF00027">
    <property type="entry name" value="p-type_atpase"/>
    <property type="match status" value="1"/>
</dbReference>
<keyword evidence="7 12" id="KW-0067">ATP-binding</keyword>
<keyword evidence="12" id="KW-0406">Ion transport</keyword>
<dbReference type="EMBL" id="KQ246112">
    <property type="protein sequence ID" value="KNC73079.1"/>
    <property type="molecule type" value="Genomic_DNA"/>
</dbReference>
<dbReference type="NCBIfam" id="TIGR01647">
    <property type="entry name" value="ATPase-IIIA_H"/>
    <property type="match status" value="1"/>
</dbReference>
<dbReference type="RefSeq" id="XP_014146981.1">
    <property type="nucleotide sequence ID" value="XM_014291506.1"/>
</dbReference>
<comment type="subcellular location">
    <subcellularLocation>
        <location evidence="12">Cell membrane</location>
        <topology evidence="12">Multi-pass membrane protein</topology>
    </subcellularLocation>
    <subcellularLocation>
        <location evidence="1">Membrane</location>
        <topology evidence="1">Multi-pass membrane protein</topology>
    </subcellularLocation>
</comment>
<dbReference type="SFLD" id="SFLDG00002">
    <property type="entry name" value="C1.7:_P-type_atpase_like"/>
    <property type="match status" value="1"/>
</dbReference>
<keyword evidence="5" id="KW-0479">Metal-binding</keyword>
<evidence type="ECO:0000256" key="10">
    <source>
        <dbReference type="ARBA" id="ARBA00022989"/>
    </source>
</evidence>
<dbReference type="InterPro" id="IPR008250">
    <property type="entry name" value="ATPase_P-typ_transduc_dom_A_sf"/>
</dbReference>
<dbReference type="FunFam" id="3.40.1110.10:FF:000005">
    <property type="entry name" value="Plasma membrane ATPase"/>
    <property type="match status" value="1"/>
</dbReference>
<dbReference type="FunFam" id="2.70.150.10:FF:000042">
    <property type="entry name" value="Plasma membrane ATPase"/>
    <property type="match status" value="1"/>
</dbReference>
<dbReference type="PRINTS" id="PR00120">
    <property type="entry name" value="HATPASE"/>
</dbReference>
<dbReference type="GO" id="GO:0120029">
    <property type="term" value="P:proton export across plasma membrane"/>
    <property type="evidence" value="ECO:0007669"/>
    <property type="project" value="UniProtKB-UniRule"/>
</dbReference>
<evidence type="ECO:0000256" key="5">
    <source>
        <dbReference type="ARBA" id="ARBA00022723"/>
    </source>
</evidence>
<dbReference type="eggNOG" id="KOG0205">
    <property type="taxonomic scope" value="Eukaryota"/>
</dbReference>
<keyword evidence="4 12" id="KW-0812">Transmembrane</keyword>
<sequence length="807" mass="87745">TEDGLSSTDAEQRLARYGPNKLPETVKNPILEFLKFLWNPLSWCMEVAAIISIILIDYIDFILIIVLLLLNAAIGYREEAAAGDAIAALAASLAPQAKVLRDGAIKTIEASQLVPGDIVLVRLGDVVAADIKLICAEDHEPLQIDQAALTGESLPVKRFGGQCAFSGSTVKQGESLAVVYGTGANTFFGKAASLIGETDSDGHLQIVMSRIGAICIITITVWVIIELAVQFGHYGHECTLGEEGSCPTLSNMLVIIVGGIPIAMPTVLSVTLAMGAYKLASKGAIVTRLTAIEELAGMDMLCSDKTGTLTLNQLSVDKSNLESGDDFTPDDILLYGALGAKIENEEPIDLCCHDAYGEKKDTLWNEYKCTKYVPFNPSDKRTIATIEEVATGKTFRASKGAPQVILQMAHNYEQIKDKFEGRILEYASRGYRALGVGYSDGKDSDKWEFVGLIPIFDPPRHDTKDTIAKCLELGIGVKMITGDQLPIGIETARQLGMGTNMYTTEVFKDEHSGLVDGTMTLSELVENADGFAEVFPEHKYDIVKRLQERGHITGMTGDGVNDAPALKKGDIGIAVSDATDAARAAADIVLTEAGLGVIIDAIIGARKIFQRMKSYAKYTVAMTFRICFTFGLLTVLYDWYFPTILIVLLAIFNDGAMISLSKDRVTPSRNPDAWFLQSIFINGLVYGLYLTLSSWALFYIASHTDFFEGGSALNMQSLQYTVSDVYCEFQKGLAVGSDNYNQCVAEVTWERQSRLRALMYAQVSISGMALIFVTRTSKFSWLDRPGVMPMAAFIFSQIVSSLVAGFG</sequence>
<feature type="transmembrane region" description="Helical" evidence="12">
    <location>
        <begin position="679"/>
        <end position="701"/>
    </location>
</feature>
<dbReference type="Pfam" id="PF00690">
    <property type="entry name" value="Cation_ATPase_N"/>
    <property type="match status" value="1"/>
</dbReference>
<evidence type="ECO:0000313" key="14">
    <source>
        <dbReference type="EMBL" id="KNC73079.1"/>
    </source>
</evidence>